<keyword evidence="1" id="KW-0646">Protease inhibitor</keyword>
<dbReference type="AlphaFoldDB" id="A0A3B3TWP4"/>
<dbReference type="GO" id="GO:0004867">
    <property type="term" value="F:serine-type endopeptidase inhibitor activity"/>
    <property type="evidence" value="ECO:0007669"/>
    <property type="project" value="UniProtKB-KW"/>
</dbReference>
<dbReference type="InterPro" id="IPR001239">
    <property type="entry name" value="Prot_inh_Kazal-m"/>
</dbReference>
<evidence type="ECO:0000256" key="3">
    <source>
        <dbReference type="ARBA" id="ARBA00023157"/>
    </source>
</evidence>
<protein>
    <recommendedName>
        <fullName evidence="5">Kazal-like domain-containing protein</fullName>
    </recommendedName>
</protein>
<evidence type="ECO:0000256" key="1">
    <source>
        <dbReference type="ARBA" id="ARBA00022690"/>
    </source>
</evidence>
<sequence length="58" mass="6220">MSFFSKLVVLVLKASALFQTGADLLGVAVIYGCTKIMRPVCGTDGVTYANKCLLCKEM</sequence>
<evidence type="ECO:0000256" key="2">
    <source>
        <dbReference type="ARBA" id="ARBA00022900"/>
    </source>
</evidence>
<evidence type="ECO:0000313" key="7">
    <source>
        <dbReference type="Proteomes" id="UP000261500"/>
    </source>
</evidence>
<dbReference type="PROSITE" id="PS51465">
    <property type="entry name" value="KAZAL_2"/>
    <property type="match status" value="1"/>
</dbReference>
<keyword evidence="3" id="KW-1015">Disulfide bond</keyword>
<evidence type="ECO:0000313" key="6">
    <source>
        <dbReference type="Ensembl" id="ENSPLAP00000004972.1"/>
    </source>
</evidence>
<dbReference type="Proteomes" id="UP000261500">
    <property type="component" value="Unplaced"/>
</dbReference>
<dbReference type="InterPro" id="IPR002350">
    <property type="entry name" value="Kazal_dom"/>
</dbReference>
<dbReference type="PRINTS" id="PR00290">
    <property type="entry name" value="KAZALINHBTR"/>
</dbReference>
<dbReference type="PROSITE" id="PS00282">
    <property type="entry name" value="KAZAL_1"/>
    <property type="match status" value="1"/>
</dbReference>
<dbReference type="Pfam" id="PF00050">
    <property type="entry name" value="Kazal_1"/>
    <property type="match status" value="1"/>
</dbReference>
<organism evidence="6 7">
    <name type="scientific">Poecilia latipinna</name>
    <name type="common">sailfin molly</name>
    <dbReference type="NCBI Taxonomy" id="48699"/>
    <lineage>
        <taxon>Eukaryota</taxon>
        <taxon>Metazoa</taxon>
        <taxon>Chordata</taxon>
        <taxon>Craniata</taxon>
        <taxon>Vertebrata</taxon>
        <taxon>Euteleostomi</taxon>
        <taxon>Actinopterygii</taxon>
        <taxon>Neopterygii</taxon>
        <taxon>Teleostei</taxon>
        <taxon>Neoteleostei</taxon>
        <taxon>Acanthomorphata</taxon>
        <taxon>Ovalentaria</taxon>
        <taxon>Atherinomorphae</taxon>
        <taxon>Cyprinodontiformes</taxon>
        <taxon>Poeciliidae</taxon>
        <taxon>Poeciliinae</taxon>
        <taxon>Poecilia</taxon>
    </lineage>
</organism>
<evidence type="ECO:0000259" key="5">
    <source>
        <dbReference type="PROSITE" id="PS51465"/>
    </source>
</evidence>
<dbReference type="Gene3D" id="3.30.60.30">
    <property type="match status" value="1"/>
</dbReference>
<reference evidence="6" key="1">
    <citation type="submission" date="2025-08" db="UniProtKB">
        <authorList>
            <consortium name="Ensembl"/>
        </authorList>
    </citation>
    <scope>IDENTIFICATION</scope>
</reference>
<feature type="domain" description="Kazal-like" evidence="5">
    <location>
        <begin position="33"/>
        <end position="58"/>
    </location>
</feature>
<proteinExistence type="predicted"/>
<dbReference type="SUPFAM" id="SSF100895">
    <property type="entry name" value="Kazal-type serine protease inhibitors"/>
    <property type="match status" value="1"/>
</dbReference>
<name>A0A3B3TWP4_9TELE</name>
<feature type="chain" id="PRO_5017472457" description="Kazal-like domain-containing protein" evidence="4">
    <location>
        <begin position="17"/>
        <end position="58"/>
    </location>
</feature>
<keyword evidence="7" id="KW-1185">Reference proteome</keyword>
<dbReference type="InterPro" id="IPR036058">
    <property type="entry name" value="Kazal_dom_sf"/>
</dbReference>
<dbReference type="Ensembl" id="ENSPLAT00000008736.1">
    <property type="protein sequence ID" value="ENSPLAP00000004972.1"/>
    <property type="gene ID" value="ENSPLAG00000006771.1"/>
</dbReference>
<keyword evidence="2" id="KW-0722">Serine protease inhibitor</keyword>
<accession>A0A3B3TWP4</accession>
<reference evidence="6" key="2">
    <citation type="submission" date="2025-09" db="UniProtKB">
        <authorList>
            <consortium name="Ensembl"/>
        </authorList>
    </citation>
    <scope>IDENTIFICATION</scope>
</reference>
<evidence type="ECO:0000256" key="4">
    <source>
        <dbReference type="SAM" id="SignalP"/>
    </source>
</evidence>
<keyword evidence="4" id="KW-0732">Signal</keyword>
<feature type="signal peptide" evidence="4">
    <location>
        <begin position="1"/>
        <end position="16"/>
    </location>
</feature>